<proteinExistence type="predicted"/>
<keyword evidence="2" id="KW-1185">Reference proteome</keyword>
<gene>
    <name evidence="1" type="ORF">QBE51_04600</name>
</gene>
<sequence length="83" mass="10135">MINIWNRKEIFVGFSVKKFNEILDLLSRNKIQYKYKIINRTHPKMEDMDTNWEDMKYSGVYYIYVHKKDYESALAVLQNSTIY</sequence>
<accession>A0ABZ2Y631</accession>
<evidence type="ECO:0008006" key="3">
    <source>
        <dbReference type="Google" id="ProtNLM"/>
    </source>
</evidence>
<evidence type="ECO:0000313" key="1">
    <source>
        <dbReference type="EMBL" id="WZL70806.1"/>
    </source>
</evidence>
<name>A0ABZ2Y631_9FIRM</name>
<protein>
    <recommendedName>
        <fullName evidence="3">DUF2007 domain-containing protein</fullName>
    </recommendedName>
</protein>
<evidence type="ECO:0000313" key="2">
    <source>
        <dbReference type="Proteomes" id="UP001486565"/>
    </source>
</evidence>
<dbReference type="Proteomes" id="UP001486565">
    <property type="component" value="Chromosome"/>
</dbReference>
<dbReference type="EMBL" id="CP121687">
    <property type="protein sequence ID" value="WZL70806.1"/>
    <property type="molecule type" value="Genomic_DNA"/>
</dbReference>
<organism evidence="1 2">
    <name type="scientific">Defluviitalea saccharophila</name>
    <dbReference type="NCBI Taxonomy" id="879970"/>
    <lineage>
        <taxon>Bacteria</taxon>
        <taxon>Bacillati</taxon>
        <taxon>Bacillota</taxon>
        <taxon>Clostridia</taxon>
        <taxon>Lachnospirales</taxon>
        <taxon>Defluviitaleaceae</taxon>
        <taxon>Defluviitalea</taxon>
    </lineage>
</organism>
<reference evidence="1 2" key="1">
    <citation type="submission" date="2023-03" db="EMBL/GenBank/DDBJ databases">
        <title>Novel Species.</title>
        <authorList>
            <person name="Ma S."/>
        </authorList>
    </citation>
    <scope>NUCLEOTIDE SEQUENCE [LARGE SCALE GENOMIC DNA]</scope>
    <source>
        <strain evidence="1 2">LIND6LT2</strain>
    </source>
</reference>
<dbReference type="RefSeq" id="WP_341877763.1">
    <property type="nucleotide sequence ID" value="NZ_CP121687.1"/>
</dbReference>